<keyword evidence="5" id="KW-0410">Iron transport</keyword>
<dbReference type="Proteomes" id="UP000184226">
    <property type="component" value="Unassembled WGS sequence"/>
</dbReference>
<dbReference type="GO" id="GO:0038023">
    <property type="term" value="F:signaling receptor activity"/>
    <property type="evidence" value="ECO:0007669"/>
    <property type="project" value="InterPro"/>
</dbReference>
<evidence type="ECO:0000256" key="15">
    <source>
        <dbReference type="RuleBase" id="RU003357"/>
    </source>
</evidence>
<keyword evidence="7" id="KW-0732">Signal</keyword>
<evidence type="ECO:0000256" key="4">
    <source>
        <dbReference type="ARBA" id="ARBA00022452"/>
    </source>
</evidence>
<keyword evidence="19" id="KW-1185">Reference proteome</keyword>
<dbReference type="InterPro" id="IPR039426">
    <property type="entry name" value="TonB-dep_rcpt-like"/>
</dbReference>
<evidence type="ECO:0000256" key="10">
    <source>
        <dbReference type="ARBA" id="ARBA00023077"/>
    </source>
</evidence>
<dbReference type="InterPro" id="IPR012910">
    <property type="entry name" value="Plug_dom"/>
</dbReference>
<keyword evidence="13 14" id="KW-0998">Cell outer membrane</keyword>
<proteinExistence type="inferred from homology"/>
<dbReference type="Pfam" id="PF07715">
    <property type="entry name" value="Plug"/>
    <property type="match status" value="1"/>
</dbReference>
<feature type="domain" description="Secretin/TonB short N-terminal" evidence="17">
    <location>
        <begin position="23"/>
        <end position="73"/>
    </location>
</feature>
<dbReference type="Pfam" id="PF07660">
    <property type="entry name" value="STN"/>
    <property type="match status" value="1"/>
</dbReference>
<dbReference type="CDD" id="cd01347">
    <property type="entry name" value="ligand_gated_channel"/>
    <property type="match status" value="1"/>
</dbReference>
<evidence type="ECO:0000256" key="6">
    <source>
        <dbReference type="ARBA" id="ARBA00022692"/>
    </source>
</evidence>
<evidence type="ECO:0000313" key="19">
    <source>
        <dbReference type="Proteomes" id="UP000184226"/>
    </source>
</evidence>
<dbReference type="InterPro" id="IPR036942">
    <property type="entry name" value="Beta-barrel_TonB_sf"/>
</dbReference>
<gene>
    <name evidence="18" type="ORF">SAMN04488135_112164</name>
</gene>
<comment type="subcellular location">
    <subcellularLocation>
        <location evidence="1 14">Cell outer membrane</location>
        <topology evidence="1 14">Multi-pass membrane protein</topology>
    </subcellularLocation>
</comment>
<keyword evidence="10 15" id="KW-0798">TonB box</keyword>
<evidence type="ECO:0000256" key="7">
    <source>
        <dbReference type="ARBA" id="ARBA00022729"/>
    </source>
</evidence>
<evidence type="ECO:0000256" key="16">
    <source>
        <dbReference type="SAM" id="MobiDB-lite"/>
    </source>
</evidence>
<dbReference type="InterPro" id="IPR011662">
    <property type="entry name" value="Secretin/TonB_short_N"/>
</dbReference>
<evidence type="ECO:0000259" key="17">
    <source>
        <dbReference type="SMART" id="SM00965"/>
    </source>
</evidence>
<evidence type="ECO:0000256" key="11">
    <source>
        <dbReference type="ARBA" id="ARBA00023136"/>
    </source>
</evidence>
<dbReference type="PANTHER" id="PTHR32552">
    <property type="entry name" value="FERRICHROME IRON RECEPTOR-RELATED"/>
    <property type="match status" value="1"/>
</dbReference>
<dbReference type="PROSITE" id="PS52016">
    <property type="entry name" value="TONB_DEPENDENT_REC_3"/>
    <property type="match status" value="1"/>
</dbReference>
<dbReference type="SUPFAM" id="SSF56935">
    <property type="entry name" value="Porins"/>
    <property type="match status" value="1"/>
</dbReference>
<evidence type="ECO:0000256" key="8">
    <source>
        <dbReference type="ARBA" id="ARBA00023004"/>
    </source>
</evidence>
<dbReference type="Pfam" id="PF00593">
    <property type="entry name" value="TonB_dep_Rec_b-barrel"/>
    <property type="match status" value="1"/>
</dbReference>
<evidence type="ECO:0000256" key="14">
    <source>
        <dbReference type="PROSITE-ProRule" id="PRU01360"/>
    </source>
</evidence>
<protein>
    <submittedName>
        <fullName evidence="18">Outer-membrane receptor for ferric coprogen and ferric-rhodotorulic acid</fullName>
    </submittedName>
</protein>
<dbReference type="Gene3D" id="3.55.50.30">
    <property type="match status" value="1"/>
</dbReference>
<evidence type="ECO:0000256" key="12">
    <source>
        <dbReference type="ARBA" id="ARBA00023170"/>
    </source>
</evidence>
<dbReference type="Gene3D" id="2.170.130.10">
    <property type="entry name" value="TonB-dependent receptor, plug domain"/>
    <property type="match status" value="1"/>
</dbReference>
<dbReference type="FunFam" id="2.170.130.10:FF:000010">
    <property type="entry name" value="Ferripyoverdine receptor"/>
    <property type="match status" value="1"/>
</dbReference>
<dbReference type="NCBIfam" id="TIGR01783">
    <property type="entry name" value="TonB-siderophor"/>
    <property type="match status" value="1"/>
</dbReference>
<reference evidence="18 19" key="1">
    <citation type="submission" date="2016-11" db="EMBL/GenBank/DDBJ databases">
        <authorList>
            <person name="Jaros S."/>
            <person name="Januszkiewicz K."/>
            <person name="Wedrychowicz H."/>
        </authorList>
    </citation>
    <scope>NUCLEOTIDE SEQUENCE [LARGE SCALE GENOMIC DNA]</scope>
    <source>
        <strain evidence="18 19">CGMCC 1.10190</strain>
    </source>
</reference>
<feature type="region of interest" description="Disordered" evidence="16">
    <location>
        <begin position="86"/>
        <end position="105"/>
    </location>
</feature>
<dbReference type="STRING" id="658167.SAMN04488135_112164"/>
<keyword evidence="6 14" id="KW-0812">Transmembrane</keyword>
<dbReference type="EMBL" id="FQXE01000012">
    <property type="protein sequence ID" value="SHI19837.1"/>
    <property type="molecule type" value="Genomic_DNA"/>
</dbReference>
<evidence type="ECO:0000256" key="1">
    <source>
        <dbReference type="ARBA" id="ARBA00004571"/>
    </source>
</evidence>
<keyword evidence="12 18" id="KW-0675">Receptor</keyword>
<comment type="similarity">
    <text evidence="2 14 15">Belongs to the TonB-dependent receptor family.</text>
</comment>
<dbReference type="SMART" id="SM00965">
    <property type="entry name" value="STN"/>
    <property type="match status" value="1"/>
</dbReference>
<dbReference type="InterPro" id="IPR037066">
    <property type="entry name" value="Plug_dom_sf"/>
</dbReference>
<organism evidence="18 19">
    <name type="scientific">Pollutimonas bauzanensis</name>
    <dbReference type="NCBI Taxonomy" id="658167"/>
    <lineage>
        <taxon>Bacteria</taxon>
        <taxon>Pseudomonadati</taxon>
        <taxon>Pseudomonadota</taxon>
        <taxon>Betaproteobacteria</taxon>
        <taxon>Burkholderiales</taxon>
        <taxon>Alcaligenaceae</taxon>
        <taxon>Pollutimonas</taxon>
    </lineage>
</organism>
<keyword evidence="4 14" id="KW-1134">Transmembrane beta strand</keyword>
<dbReference type="PANTHER" id="PTHR32552:SF74">
    <property type="entry name" value="HYDROXAMATE SIDEROPHORE RECEPTOR FHUE"/>
    <property type="match status" value="1"/>
</dbReference>
<dbReference type="GO" id="GO:0015891">
    <property type="term" value="P:siderophore transport"/>
    <property type="evidence" value="ECO:0007669"/>
    <property type="project" value="InterPro"/>
</dbReference>
<dbReference type="GO" id="GO:0009279">
    <property type="term" value="C:cell outer membrane"/>
    <property type="evidence" value="ECO:0007669"/>
    <property type="project" value="UniProtKB-SubCell"/>
</dbReference>
<dbReference type="InterPro" id="IPR000531">
    <property type="entry name" value="Beta-barrel_TonB"/>
</dbReference>
<dbReference type="InterPro" id="IPR010105">
    <property type="entry name" value="TonB_sidphr_rcpt"/>
</dbReference>
<feature type="compositionally biased region" description="Polar residues" evidence="16">
    <location>
        <begin position="89"/>
        <end position="105"/>
    </location>
</feature>
<evidence type="ECO:0000256" key="5">
    <source>
        <dbReference type="ARBA" id="ARBA00022496"/>
    </source>
</evidence>
<evidence type="ECO:0000313" key="18">
    <source>
        <dbReference type="EMBL" id="SHI19837.1"/>
    </source>
</evidence>
<keyword evidence="8" id="KW-0408">Iron</keyword>
<evidence type="ECO:0000256" key="13">
    <source>
        <dbReference type="ARBA" id="ARBA00023237"/>
    </source>
</evidence>
<dbReference type="AlphaFoldDB" id="A0A1M5Z6E7"/>
<dbReference type="GO" id="GO:0015344">
    <property type="term" value="F:siderophore uptake transmembrane transporter activity"/>
    <property type="evidence" value="ECO:0007669"/>
    <property type="project" value="TreeGrafter"/>
</dbReference>
<evidence type="ECO:0000256" key="3">
    <source>
        <dbReference type="ARBA" id="ARBA00022448"/>
    </source>
</evidence>
<accession>A0A1M5Z6E7</accession>
<evidence type="ECO:0000256" key="2">
    <source>
        <dbReference type="ARBA" id="ARBA00009810"/>
    </source>
</evidence>
<sequence>MRINMQAQSLSDALIQLGEQASLQIFYLPETVQGLNAPAVAGSLTPDQALQRLLAGTGVEFRRNGTRVSLTRGPAAAAQLEAVRVAGSRSPTTEGTNSYTTDSSNTATRLNLSLRETPQSVSVVTHQQIEDYNLNTLLDVMRYTPGMFVTGPDGVSDQEVSIQSRGFGVDNILIDGQATDRSNFNMRTISGDMSMYDRVEVLRGAAGLLYGVGSPSAAVNMVRKRPTADPLLNLSVGAGTHDRYSAMFDGGGAVGPTDNVRGRLVANYQNENGFVDVSRSTNRSLYGVMEFDLGERTTLGLGASYQRYRVDGIHAGTPAHLDGTPFDLSRSAFWGQAWSSQQRETATYFADLNHDFGNGWKSKVSAMYTTGESDSVYPFFSRISGDPDHFSFSSTGWDYSTRQTNVEATLTGPFQLLGREHEIVVGATYRNELSKAANPWDDDGSSYIVDPYNFNPRMSPGSGLTPSSDPMMWDNRSKNTGIFGTTRFSLTDSTKLILGARLGWYEQQGTGWYFGQREWGEAVRQNAEFTPYAGIVQDLDDWHSVYASYAQVFQPQGAVDFNGAQLDPMTGTNLEVGIKGEYFDGALNTSLALYQIKQRNRAVADDENCPAGGPISCSRAAGEVESKGIDVEISGALTPAWQVGGGYTYNAARYTKDSNPARVGKRISDEVPRHLFKVFTNYRPAGDWNRWNFGGSVYMQSAVFVDDGAFQARQGGYAVVGLMAGYRVNQNFNLVLNVDNLFDRRYRTALGASWDGSGVRYGAPLNAMLRAEYRM</sequence>
<keyword evidence="11 14" id="KW-0472">Membrane</keyword>
<keyword evidence="9" id="KW-0406">Ion transport</keyword>
<keyword evidence="3 14" id="KW-0813">Transport</keyword>
<name>A0A1M5Z6E7_9BURK</name>
<evidence type="ECO:0000256" key="9">
    <source>
        <dbReference type="ARBA" id="ARBA00023065"/>
    </source>
</evidence>
<dbReference type="Gene3D" id="2.40.170.20">
    <property type="entry name" value="TonB-dependent receptor, beta-barrel domain"/>
    <property type="match status" value="1"/>
</dbReference>